<evidence type="ECO:0000313" key="3">
    <source>
        <dbReference type="EMBL" id="KPQ10840.1"/>
    </source>
</evidence>
<reference evidence="3 5" key="1">
    <citation type="submission" date="2015-09" db="EMBL/GenBank/DDBJ databases">
        <title>Identification and resolution of microdiversity through metagenomic sequencing of parallel consortia.</title>
        <authorList>
            <person name="Nelson W.C."/>
            <person name="Romine M.F."/>
            <person name="Lindemann S.R."/>
        </authorList>
    </citation>
    <scope>NUCLEOTIDE SEQUENCE [LARGE SCALE GENOMIC DNA]</scope>
    <source>
        <strain evidence="3">HL-109</strain>
    </source>
</reference>
<gene>
    <name evidence="3" type="primary">caiC</name>
    <name evidence="4" type="ORF">GA0071312_1996</name>
    <name evidence="3" type="ORF">HLUCCO17_09125</name>
</gene>
<reference evidence="4 6" key="2">
    <citation type="submission" date="2016-08" db="EMBL/GenBank/DDBJ databases">
        <authorList>
            <person name="Varghese N."/>
            <person name="Submissions Spin"/>
        </authorList>
    </citation>
    <scope>NUCLEOTIDE SEQUENCE [LARGE SCALE GENOMIC DNA]</scope>
    <source>
        <strain evidence="4 6">HL-109</strain>
    </source>
</reference>
<sequence length="550" mass="60174">MAGLTPIAPDAVPPREDCVLRDMLEDRARTHPERDCIRFWHGRERAPEVWSYGELLDRVRARACALAQAGIRQGAHVLCWMGNGPDLLVTWFAINYLGAVYIPLNTAARGQSLAQILDNADARLMIAHPTLVARLREIDHGALRDVLTVAGDGEPTAIAGLTIAPLRDPVGIDETALALEAPIRPFDVQAVMYTSGTTGAPKGVLFTYIQHYTMGPEAIEAIGPDDCCMIAGPIFHCGSTLYVHASLARSATMAMIPEFRTGDFWQAIRDTGSTVVLLLGVMANFLLKAPADAKDRDHPLAKVYIVPFGEDAPRFRARFGAALYTVYNMTEIASPLIAGPGIGEDGNDAGLAGMPRAPFELRIVDENDIPVASGGIGELVIRSHRPWALFAGYYRNPQATAESMRNGWFHTGDAFRRDDQGRYFFVDRIKDVIRRRGENISSFALEAEITAHPAVREAVAVAVASDETEDDVLAIVTPVEGKTIDAAELVAFLAERVPHFMVPRYIRVTRDLPKTASGKLQKHALRHDGVTPDTFDRDAAGIRLKRERLS</sequence>
<feature type="domain" description="AMP-binding enzyme C-terminal" evidence="2">
    <location>
        <begin position="445"/>
        <end position="519"/>
    </location>
</feature>
<dbReference type="InterPro" id="IPR020845">
    <property type="entry name" value="AMP-binding_CS"/>
</dbReference>
<dbReference type="InterPro" id="IPR025110">
    <property type="entry name" value="AMP-bd_C"/>
</dbReference>
<evidence type="ECO:0000259" key="1">
    <source>
        <dbReference type="Pfam" id="PF00501"/>
    </source>
</evidence>
<dbReference type="InterPro" id="IPR045851">
    <property type="entry name" value="AMP-bd_C_sf"/>
</dbReference>
<dbReference type="InterPro" id="IPR000873">
    <property type="entry name" value="AMP-dep_synth/lig_dom"/>
</dbReference>
<dbReference type="GO" id="GO:0016878">
    <property type="term" value="F:acid-thiol ligase activity"/>
    <property type="evidence" value="ECO:0007669"/>
    <property type="project" value="UniProtKB-ARBA"/>
</dbReference>
<dbReference type="InterPro" id="IPR050237">
    <property type="entry name" value="ATP-dep_AMP-bd_enzyme"/>
</dbReference>
<dbReference type="PANTHER" id="PTHR43767">
    <property type="entry name" value="LONG-CHAIN-FATTY-ACID--COA LIGASE"/>
    <property type="match status" value="1"/>
</dbReference>
<dbReference type="PROSITE" id="PS00455">
    <property type="entry name" value="AMP_BINDING"/>
    <property type="match status" value="1"/>
</dbReference>
<evidence type="ECO:0000313" key="6">
    <source>
        <dbReference type="Proteomes" id="UP000182800"/>
    </source>
</evidence>
<dbReference type="STRING" id="1653334.GA0071312_1996"/>
<dbReference type="EMBL" id="LJSX01000012">
    <property type="protein sequence ID" value="KPQ10840.1"/>
    <property type="molecule type" value="Genomic_DNA"/>
</dbReference>
<name>A0A0P7X700_9HYPH</name>
<comment type="caution">
    <text evidence="3">The sequence shown here is derived from an EMBL/GenBank/DDBJ whole genome shotgun (WGS) entry which is preliminary data.</text>
</comment>
<feature type="domain" description="AMP-dependent synthetase/ligase" evidence="1">
    <location>
        <begin position="24"/>
        <end position="394"/>
    </location>
</feature>
<dbReference type="SUPFAM" id="SSF56801">
    <property type="entry name" value="Acetyl-CoA synthetase-like"/>
    <property type="match status" value="1"/>
</dbReference>
<evidence type="ECO:0000313" key="4">
    <source>
        <dbReference type="EMBL" id="SCC81066.1"/>
    </source>
</evidence>
<dbReference type="Gene3D" id="3.30.300.30">
    <property type="match status" value="1"/>
</dbReference>
<dbReference type="AlphaFoldDB" id="A0A0P7X700"/>
<dbReference type="InterPro" id="IPR042099">
    <property type="entry name" value="ANL_N_sf"/>
</dbReference>
<dbReference type="Pfam" id="PF00501">
    <property type="entry name" value="AMP-binding"/>
    <property type="match status" value="1"/>
</dbReference>
<dbReference type="Gene3D" id="3.40.50.12780">
    <property type="entry name" value="N-terminal domain of ligase-like"/>
    <property type="match status" value="1"/>
</dbReference>
<keyword evidence="3" id="KW-0436">Ligase</keyword>
<evidence type="ECO:0000313" key="5">
    <source>
        <dbReference type="Proteomes" id="UP000050497"/>
    </source>
</evidence>
<dbReference type="Proteomes" id="UP000182800">
    <property type="component" value="Unassembled WGS sequence"/>
</dbReference>
<dbReference type="OrthoDB" id="7315605at2"/>
<dbReference type="PANTHER" id="PTHR43767:SF1">
    <property type="entry name" value="NONRIBOSOMAL PEPTIDE SYNTHASE PES1 (EUROFUNG)-RELATED"/>
    <property type="match status" value="1"/>
</dbReference>
<keyword evidence="6" id="KW-1185">Reference proteome</keyword>
<proteinExistence type="predicted"/>
<dbReference type="PATRIC" id="fig|1653334.4.peg.2927"/>
<dbReference type="Pfam" id="PF13193">
    <property type="entry name" value="AMP-binding_C"/>
    <property type="match status" value="1"/>
</dbReference>
<dbReference type="EC" id="6.2.1.-" evidence="3"/>
<dbReference type="RefSeq" id="WP_074444841.1">
    <property type="nucleotide sequence ID" value="NZ_FMBM01000002.1"/>
</dbReference>
<protein>
    <submittedName>
        <fullName evidence="3">Crotonobetaine/carnitine-CoA ligase</fullName>
        <ecNumber evidence="3">6.2.1.-</ecNumber>
    </submittedName>
</protein>
<accession>A0A0P7X700</accession>
<organism evidence="3 5">
    <name type="scientific">Saliniramus fredricksonii</name>
    <dbReference type="NCBI Taxonomy" id="1653334"/>
    <lineage>
        <taxon>Bacteria</taxon>
        <taxon>Pseudomonadati</taxon>
        <taxon>Pseudomonadota</taxon>
        <taxon>Alphaproteobacteria</taxon>
        <taxon>Hyphomicrobiales</taxon>
        <taxon>Salinarimonadaceae</taxon>
        <taxon>Saliniramus</taxon>
    </lineage>
</organism>
<dbReference type="EMBL" id="FMBM01000002">
    <property type="protein sequence ID" value="SCC81066.1"/>
    <property type="molecule type" value="Genomic_DNA"/>
</dbReference>
<evidence type="ECO:0000259" key="2">
    <source>
        <dbReference type="Pfam" id="PF13193"/>
    </source>
</evidence>
<dbReference type="Proteomes" id="UP000050497">
    <property type="component" value="Unassembled WGS sequence"/>
</dbReference>